<keyword evidence="8 10" id="KW-0505">Motor protein</keyword>
<feature type="region of interest" description="Disordered" evidence="13">
    <location>
        <begin position="550"/>
        <end position="572"/>
    </location>
</feature>
<dbReference type="PRINTS" id="PR00380">
    <property type="entry name" value="KINESINHEAVY"/>
</dbReference>
<dbReference type="GO" id="GO:0007018">
    <property type="term" value="P:microtubule-based movement"/>
    <property type="evidence" value="ECO:0007669"/>
    <property type="project" value="InterPro"/>
</dbReference>
<evidence type="ECO:0000256" key="2">
    <source>
        <dbReference type="ARBA" id="ARBA00010899"/>
    </source>
</evidence>
<dbReference type="PROSITE" id="PS00411">
    <property type="entry name" value="KINESIN_MOTOR_1"/>
    <property type="match status" value="1"/>
</dbReference>
<dbReference type="GO" id="GO:0005874">
    <property type="term" value="C:microtubule"/>
    <property type="evidence" value="ECO:0007669"/>
    <property type="project" value="UniProtKB-KW"/>
</dbReference>
<evidence type="ECO:0000256" key="4">
    <source>
        <dbReference type="ARBA" id="ARBA00022701"/>
    </source>
</evidence>
<comment type="similarity">
    <text evidence="2">Belongs to the TRAFAC class myosin-kinesin ATPase superfamily. Kinesin family. KIN-14 subfamily.</text>
</comment>
<dbReference type="OrthoDB" id="3176171at2759"/>
<reference evidence="15 16" key="1">
    <citation type="submission" date="2006-10" db="EMBL/GenBank/DDBJ databases">
        <title>The Genome Sequence of Batrachochytrium dendrobatidis JEL423.</title>
        <authorList>
            <consortium name="The Broad Institute Genome Sequencing Platform"/>
            <person name="Birren B."/>
            <person name="Lander E."/>
            <person name="Galagan J."/>
            <person name="Cuomo C."/>
            <person name="Devon K."/>
            <person name="Jaffe D."/>
            <person name="Butler J."/>
            <person name="Alvarez P."/>
            <person name="Gnerre S."/>
            <person name="Grabherr M."/>
            <person name="Kleber M."/>
            <person name="Mauceli E."/>
            <person name="Brockman W."/>
            <person name="Young S."/>
            <person name="LaButti K."/>
            <person name="Sykes S."/>
            <person name="DeCaprio D."/>
            <person name="Crawford M."/>
            <person name="Koehrsen M."/>
            <person name="Engels R."/>
            <person name="Montgomery P."/>
            <person name="Pearson M."/>
            <person name="Howarth C."/>
            <person name="Larson L."/>
            <person name="White J."/>
            <person name="O'Leary S."/>
            <person name="Kodira C."/>
            <person name="Zeng Q."/>
            <person name="Yandava C."/>
            <person name="Alvarado L."/>
            <person name="Longcore J."/>
            <person name="James T."/>
        </authorList>
    </citation>
    <scope>NUCLEOTIDE SEQUENCE [LARGE SCALE GENOMIC DNA]</scope>
    <source>
        <strain evidence="15 16">JEL423</strain>
    </source>
</reference>
<feature type="region of interest" description="Disordered" evidence="13">
    <location>
        <begin position="59"/>
        <end position="172"/>
    </location>
</feature>
<dbReference type="GO" id="GO:0008017">
    <property type="term" value="F:microtubule binding"/>
    <property type="evidence" value="ECO:0007669"/>
    <property type="project" value="InterPro"/>
</dbReference>
<dbReference type="GO" id="GO:0005524">
    <property type="term" value="F:ATP binding"/>
    <property type="evidence" value="ECO:0007669"/>
    <property type="project" value="UniProtKB-UniRule"/>
</dbReference>
<evidence type="ECO:0000256" key="11">
    <source>
        <dbReference type="RuleBase" id="RU000394"/>
    </source>
</evidence>
<dbReference type="eggNOG" id="KOG0239">
    <property type="taxonomic scope" value="Eukaryota"/>
</dbReference>
<feature type="compositionally biased region" description="Low complexity" evidence="13">
    <location>
        <begin position="90"/>
        <end position="120"/>
    </location>
</feature>
<evidence type="ECO:0000313" key="15">
    <source>
        <dbReference type="EMBL" id="OAJ44258.1"/>
    </source>
</evidence>
<feature type="binding site" evidence="10">
    <location>
        <begin position="476"/>
        <end position="483"/>
    </location>
    <ligand>
        <name>ATP</name>
        <dbReference type="ChEBI" id="CHEBI:30616"/>
    </ligand>
</feature>
<protein>
    <recommendedName>
        <fullName evidence="11">Kinesin-like protein</fullName>
    </recommendedName>
</protein>
<evidence type="ECO:0000256" key="3">
    <source>
        <dbReference type="ARBA" id="ARBA00022490"/>
    </source>
</evidence>
<dbReference type="VEuPathDB" id="FungiDB:BDEG_27519"/>
<evidence type="ECO:0000259" key="14">
    <source>
        <dbReference type="PROSITE" id="PS50067"/>
    </source>
</evidence>
<gene>
    <name evidence="15" type="ORF">BDEG_27519</name>
</gene>
<dbReference type="GO" id="GO:0090307">
    <property type="term" value="P:mitotic spindle assembly"/>
    <property type="evidence" value="ECO:0007669"/>
    <property type="project" value="UniProtKB-ARBA"/>
</dbReference>
<dbReference type="SUPFAM" id="SSF52540">
    <property type="entry name" value="P-loop containing nucleoside triphosphate hydrolases"/>
    <property type="match status" value="1"/>
</dbReference>
<dbReference type="STRING" id="403673.A0A177WW24"/>
<keyword evidence="4 11" id="KW-0493">Microtubule</keyword>
<dbReference type="InterPro" id="IPR019821">
    <property type="entry name" value="Kinesin_motor_CS"/>
</dbReference>
<dbReference type="CDD" id="cd01366">
    <property type="entry name" value="KISc_C_terminal"/>
    <property type="match status" value="1"/>
</dbReference>
<evidence type="ECO:0000256" key="8">
    <source>
        <dbReference type="ARBA" id="ARBA00023175"/>
    </source>
</evidence>
<dbReference type="PROSITE" id="PS50067">
    <property type="entry name" value="KINESIN_MOTOR_2"/>
    <property type="match status" value="1"/>
</dbReference>
<dbReference type="GO" id="GO:0003777">
    <property type="term" value="F:microtubule motor activity"/>
    <property type="evidence" value="ECO:0007669"/>
    <property type="project" value="InterPro"/>
</dbReference>
<accession>A0A177WW24</accession>
<feature type="region of interest" description="Disordered" evidence="13">
    <location>
        <begin position="1"/>
        <end position="25"/>
    </location>
</feature>
<feature type="compositionally biased region" description="Polar residues" evidence="13">
    <location>
        <begin position="126"/>
        <end position="164"/>
    </location>
</feature>
<keyword evidence="5 10" id="KW-0547">Nucleotide-binding</keyword>
<dbReference type="Gene3D" id="3.40.850.10">
    <property type="entry name" value="Kinesin motor domain"/>
    <property type="match status" value="1"/>
</dbReference>
<keyword evidence="3" id="KW-0963">Cytoplasm</keyword>
<evidence type="ECO:0000256" key="6">
    <source>
        <dbReference type="ARBA" id="ARBA00022840"/>
    </source>
</evidence>
<evidence type="ECO:0000313" key="16">
    <source>
        <dbReference type="Proteomes" id="UP000077115"/>
    </source>
</evidence>
<dbReference type="PANTHER" id="PTHR47972">
    <property type="entry name" value="KINESIN-LIKE PROTEIN KLP-3"/>
    <property type="match status" value="1"/>
</dbReference>
<evidence type="ECO:0000256" key="10">
    <source>
        <dbReference type="PROSITE-ProRule" id="PRU00283"/>
    </source>
</evidence>
<dbReference type="Pfam" id="PF00225">
    <property type="entry name" value="Kinesin"/>
    <property type="match status" value="1"/>
</dbReference>
<dbReference type="InterPro" id="IPR001752">
    <property type="entry name" value="Kinesin_motor_dom"/>
</dbReference>
<feature type="coiled-coil region" evidence="12">
    <location>
        <begin position="220"/>
        <end position="283"/>
    </location>
</feature>
<dbReference type="EMBL" id="DS022312">
    <property type="protein sequence ID" value="OAJ44258.1"/>
    <property type="molecule type" value="Genomic_DNA"/>
</dbReference>
<comment type="subcellular location">
    <subcellularLocation>
        <location evidence="1">Cytoplasm</location>
        <location evidence="1">Cytoskeleton</location>
    </subcellularLocation>
</comment>
<evidence type="ECO:0000256" key="12">
    <source>
        <dbReference type="SAM" id="Coils"/>
    </source>
</evidence>
<feature type="domain" description="Kinesin motor" evidence="14">
    <location>
        <begin position="381"/>
        <end position="736"/>
    </location>
</feature>
<evidence type="ECO:0000256" key="1">
    <source>
        <dbReference type="ARBA" id="ARBA00004245"/>
    </source>
</evidence>
<feature type="compositionally biased region" description="Basic and acidic residues" evidence="13">
    <location>
        <begin position="561"/>
        <end position="571"/>
    </location>
</feature>
<dbReference type="InterPro" id="IPR036961">
    <property type="entry name" value="Kinesin_motor_dom_sf"/>
</dbReference>
<feature type="coiled-coil region" evidence="12">
    <location>
        <begin position="340"/>
        <end position="381"/>
    </location>
</feature>
<dbReference type="Proteomes" id="UP000077115">
    <property type="component" value="Unassembled WGS sequence"/>
</dbReference>
<dbReference type="InterPro" id="IPR027640">
    <property type="entry name" value="Kinesin-like_fam"/>
</dbReference>
<evidence type="ECO:0000256" key="5">
    <source>
        <dbReference type="ARBA" id="ARBA00022741"/>
    </source>
</evidence>
<feature type="compositionally biased region" description="Low complexity" evidence="13">
    <location>
        <begin position="550"/>
        <end position="559"/>
    </location>
</feature>
<feature type="compositionally biased region" description="Basic and acidic residues" evidence="13">
    <location>
        <begin position="1"/>
        <end position="11"/>
    </location>
</feature>
<evidence type="ECO:0000256" key="7">
    <source>
        <dbReference type="ARBA" id="ARBA00023054"/>
    </source>
</evidence>
<dbReference type="FunFam" id="3.40.850.10:FF:000065">
    <property type="entry name" value="Kinesin-like protein"/>
    <property type="match status" value="1"/>
</dbReference>
<keyword evidence="7 12" id="KW-0175">Coiled coil</keyword>
<sequence length="750" mass="82166">MNESTVGKENRIVAASKGRLRPPSSKASVAAMAKSMIPTTPKAAPLLVPKPEDFQVHTLKRKADDSNGEITVNGDGQSLRKKPTTSSIKSALTAPTARTSTATASVRTSSRTSTMTSSLTVPKSKASVTTRVKPSATVSNPKTNTAAALKTKGNSVSAVSTNPSLKKKRPDWDTKGRLADLEEQYRSTKHMLTDSTCQVSSMKSKLSENQAMINELLHFRATLEETVQAKEKQVSHVEIELSSIQSEKKILTEQFEEKIQKINKEHESKVTELCKELLELKVARDGMSDELSLSKSEITQLKMAVSAQATASIALESTNRALKTSLEESERVVSERNSTVVSLETDCKQLRETVEELHAKLRDEETARRKLHNTIQELKGNIRVFCRVRPTLGAEASETTTNITPHITFSDSDEGAIGLVQFQENAQGNKTVLKTYPFDFDKVFRPSAQQSEIFEEISQLIQSALDGYNVCIFAYGQTGSGKTFTMEGPTQISGPEDPNIGMIPRAVEQIFQSAENLVAKGWQYTMEAQFIEIYNETIRDLLVGTEGSVNSSISGSQNSSKKHEIRHDHSNNRTSVTDVVNVVVTTPKQVFHLLKKAAQNRAIAATNCNERSSRSHSVFTLRLTGSNSLTEETSYGVLNLIDLAGSERLSSSGSTGERLKETQAINKSLSCLGDVVFALSNKEAHIPYRNSKLTYLLQNSLGGNSKTLMFVNMSPTAESIPESLCSLRFATKVNSCQIGTARRQIQTSTK</sequence>
<proteinExistence type="inferred from homology"/>
<organism evidence="15 16">
    <name type="scientific">Batrachochytrium dendrobatidis (strain JEL423)</name>
    <dbReference type="NCBI Taxonomy" id="403673"/>
    <lineage>
        <taxon>Eukaryota</taxon>
        <taxon>Fungi</taxon>
        <taxon>Fungi incertae sedis</taxon>
        <taxon>Chytridiomycota</taxon>
        <taxon>Chytridiomycota incertae sedis</taxon>
        <taxon>Chytridiomycetes</taxon>
        <taxon>Rhizophydiales</taxon>
        <taxon>Rhizophydiales incertae sedis</taxon>
        <taxon>Batrachochytrium</taxon>
    </lineage>
</organism>
<dbReference type="SMART" id="SM00129">
    <property type="entry name" value="KISc"/>
    <property type="match status" value="1"/>
</dbReference>
<reference evidence="15 16" key="2">
    <citation type="submission" date="2016-05" db="EMBL/GenBank/DDBJ databases">
        <title>Lineage-specific infection strategies underlie the spectrum of fungal disease in amphibians.</title>
        <authorList>
            <person name="Cuomo C.A."/>
            <person name="Farrer R.A."/>
            <person name="James T."/>
            <person name="Longcore J."/>
            <person name="Birren B."/>
        </authorList>
    </citation>
    <scope>NUCLEOTIDE SEQUENCE [LARGE SCALE GENOMIC DNA]</scope>
    <source>
        <strain evidence="15 16">JEL423</strain>
    </source>
</reference>
<keyword evidence="6 10" id="KW-0067">ATP-binding</keyword>
<evidence type="ECO:0000256" key="13">
    <source>
        <dbReference type="SAM" id="MobiDB-lite"/>
    </source>
</evidence>
<keyword evidence="9" id="KW-0206">Cytoskeleton</keyword>
<dbReference type="PANTHER" id="PTHR47972:SF45">
    <property type="entry name" value="PROTEIN CLARET SEGREGATIONAL"/>
    <property type="match status" value="1"/>
</dbReference>
<evidence type="ECO:0000256" key="9">
    <source>
        <dbReference type="ARBA" id="ARBA00023212"/>
    </source>
</evidence>
<name>A0A177WW24_BATDL</name>
<dbReference type="InterPro" id="IPR027417">
    <property type="entry name" value="P-loop_NTPase"/>
</dbReference>
<dbReference type="AlphaFoldDB" id="A0A177WW24"/>